<dbReference type="Pfam" id="PF00031">
    <property type="entry name" value="Cystatin"/>
    <property type="match status" value="1"/>
</dbReference>
<evidence type="ECO:0000256" key="4">
    <source>
        <dbReference type="ARBA" id="ARBA00023157"/>
    </source>
</evidence>
<dbReference type="GO" id="GO:0004869">
    <property type="term" value="F:cysteine-type endopeptidase inhibitor activity"/>
    <property type="evidence" value="ECO:0007669"/>
    <property type="project" value="UniProtKB-KW"/>
</dbReference>
<dbReference type="PANTHER" id="PTHR46186">
    <property type="entry name" value="CYSTATIN"/>
    <property type="match status" value="1"/>
</dbReference>
<dbReference type="GO" id="GO:0005737">
    <property type="term" value="C:cytoplasm"/>
    <property type="evidence" value="ECO:0007669"/>
    <property type="project" value="TreeGrafter"/>
</dbReference>
<feature type="chain" id="PRO_5043680913" description="Cystatin domain-containing protein" evidence="5">
    <location>
        <begin position="19"/>
        <end position="132"/>
    </location>
</feature>
<dbReference type="Ensembl" id="ENSPNAT00000080789.1">
    <property type="protein sequence ID" value="ENSPNAP00000042757.1"/>
    <property type="gene ID" value="ENSPNAG00000037248.1"/>
</dbReference>
<evidence type="ECO:0000256" key="3">
    <source>
        <dbReference type="ARBA" id="ARBA00022704"/>
    </source>
</evidence>
<gene>
    <name evidence="7" type="primary">CST3</name>
</gene>
<comment type="similarity">
    <text evidence="1">Belongs to the cystatin family.</text>
</comment>
<keyword evidence="3" id="KW-0789">Thiol protease inhibitor</keyword>
<dbReference type="RefSeq" id="XP_017550915.1">
    <property type="nucleotide sequence ID" value="XM_017695426.2"/>
</dbReference>
<dbReference type="InterPro" id="IPR000010">
    <property type="entry name" value="Cystatin_dom"/>
</dbReference>
<dbReference type="FunFam" id="3.10.450.10:FF:000004">
    <property type="entry name" value="Cystatin C"/>
    <property type="match status" value="1"/>
</dbReference>
<keyword evidence="4" id="KW-1015">Disulfide bond</keyword>
<dbReference type="InterPro" id="IPR018073">
    <property type="entry name" value="Prot_inh_cystat_CS"/>
</dbReference>
<accession>A0AAR2IXH9</accession>
<sequence>MFLKVVVPLVVLCLAVESSSLVGMPGAPVDADLADQGVQDALQFAVAQHNRASNDMYVSKVSRVISVQKQVVAGIKYIFTVDMARTSCRKDGVEEDCPIHSDPSLASPHECKLAVWSQPWMKTIKVVENTCK</sequence>
<dbReference type="AlphaFoldDB" id="A0AAR2IXH9"/>
<dbReference type="GeneID" id="108426136"/>
<dbReference type="Proteomes" id="UP001501920">
    <property type="component" value="Chromosome 5"/>
</dbReference>
<dbReference type="SUPFAM" id="SSF54403">
    <property type="entry name" value="Cystatin/monellin"/>
    <property type="match status" value="1"/>
</dbReference>
<reference evidence="7 8" key="1">
    <citation type="submission" date="2020-10" db="EMBL/GenBank/DDBJ databases">
        <title>Pygocentrus nattereri (red-bellied piranha) genome, fPygNat1, primary haplotype.</title>
        <authorList>
            <person name="Myers G."/>
            <person name="Meyer A."/>
            <person name="Karagic N."/>
            <person name="Pippel M."/>
            <person name="Winkler S."/>
            <person name="Tracey A."/>
            <person name="Wood J."/>
            <person name="Formenti G."/>
            <person name="Howe K."/>
            <person name="Fedrigo O."/>
            <person name="Jarvis E.D."/>
        </authorList>
    </citation>
    <scope>NUCLEOTIDE SEQUENCE [LARGE SCALE GENOMIC DNA]</scope>
</reference>
<dbReference type="GeneTree" id="ENSGT00940000154755"/>
<evidence type="ECO:0000313" key="8">
    <source>
        <dbReference type="Proteomes" id="UP001501920"/>
    </source>
</evidence>
<evidence type="ECO:0000259" key="6">
    <source>
        <dbReference type="SMART" id="SM00043"/>
    </source>
</evidence>
<name>A0AAR2IXH9_PYGNA</name>
<evidence type="ECO:0000256" key="1">
    <source>
        <dbReference type="ARBA" id="ARBA00009403"/>
    </source>
</evidence>
<evidence type="ECO:0000256" key="2">
    <source>
        <dbReference type="ARBA" id="ARBA00022690"/>
    </source>
</evidence>
<evidence type="ECO:0000256" key="5">
    <source>
        <dbReference type="SAM" id="SignalP"/>
    </source>
</evidence>
<feature type="domain" description="Cystatin" evidence="6">
    <location>
        <begin position="23"/>
        <end position="132"/>
    </location>
</feature>
<dbReference type="CDD" id="cd00042">
    <property type="entry name" value="CY"/>
    <property type="match status" value="1"/>
</dbReference>
<reference evidence="7" key="3">
    <citation type="submission" date="2025-09" db="UniProtKB">
        <authorList>
            <consortium name="Ensembl"/>
        </authorList>
    </citation>
    <scope>IDENTIFICATION</scope>
</reference>
<evidence type="ECO:0000313" key="7">
    <source>
        <dbReference type="Ensembl" id="ENSPNAP00000042757.1"/>
    </source>
</evidence>
<keyword evidence="8" id="KW-1185">Reference proteome</keyword>
<dbReference type="SMART" id="SM00043">
    <property type="entry name" value="CY"/>
    <property type="match status" value="1"/>
</dbReference>
<dbReference type="InterPro" id="IPR046350">
    <property type="entry name" value="Cystatin_sf"/>
</dbReference>
<feature type="signal peptide" evidence="5">
    <location>
        <begin position="1"/>
        <end position="18"/>
    </location>
</feature>
<dbReference type="PANTHER" id="PTHR46186:SF2">
    <property type="entry name" value="CYSTATIN"/>
    <property type="match status" value="1"/>
</dbReference>
<dbReference type="PROSITE" id="PS00287">
    <property type="entry name" value="CYSTATIN"/>
    <property type="match status" value="1"/>
</dbReference>
<dbReference type="GO" id="GO:0031982">
    <property type="term" value="C:vesicle"/>
    <property type="evidence" value="ECO:0007669"/>
    <property type="project" value="TreeGrafter"/>
</dbReference>
<reference evidence="7" key="2">
    <citation type="submission" date="2025-08" db="UniProtKB">
        <authorList>
            <consortium name="Ensembl"/>
        </authorList>
    </citation>
    <scope>IDENTIFICATION</scope>
</reference>
<keyword evidence="5" id="KW-0732">Signal</keyword>
<keyword evidence="2" id="KW-0646">Protease inhibitor</keyword>
<protein>
    <recommendedName>
        <fullName evidence="6">Cystatin domain-containing protein</fullName>
    </recommendedName>
</protein>
<dbReference type="CTD" id="1471"/>
<organism evidence="7 8">
    <name type="scientific">Pygocentrus nattereri</name>
    <name type="common">Red-bellied piranha</name>
    <dbReference type="NCBI Taxonomy" id="42514"/>
    <lineage>
        <taxon>Eukaryota</taxon>
        <taxon>Metazoa</taxon>
        <taxon>Chordata</taxon>
        <taxon>Craniata</taxon>
        <taxon>Vertebrata</taxon>
        <taxon>Euteleostomi</taxon>
        <taxon>Actinopterygii</taxon>
        <taxon>Neopterygii</taxon>
        <taxon>Teleostei</taxon>
        <taxon>Ostariophysi</taxon>
        <taxon>Characiformes</taxon>
        <taxon>Characoidei</taxon>
        <taxon>Pygocentrus</taxon>
    </lineage>
</organism>
<proteinExistence type="inferred from homology"/>
<dbReference type="GO" id="GO:0005615">
    <property type="term" value="C:extracellular space"/>
    <property type="evidence" value="ECO:0007669"/>
    <property type="project" value="TreeGrafter"/>
</dbReference>
<dbReference type="Gene3D" id="3.10.450.10">
    <property type="match status" value="1"/>
</dbReference>